<name>A0A2M8J4A4_9RHOB</name>
<evidence type="ECO:0000256" key="2">
    <source>
        <dbReference type="SAM" id="Phobius"/>
    </source>
</evidence>
<evidence type="ECO:0000313" key="4">
    <source>
        <dbReference type="Proteomes" id="UP000231553"/>
    </source>
</evidence>
<dbReference type="Proteomes" id="UP000231553">
    <property type="component" value="Unassembled WGS sequence"/>
</dbReference>
<feature type="transmembrane region" description="Helical" evidence="2">
    <location>
        <begin position="6"/>
        <end position="24"/>
    </location>
</feature>
<accession>A0A2M8J4A4</accession>
<dbReference type="NCBIfam" id="TIGR04360">
    <property type="entry name" value="other_trbK"/>
    <property type="match status" value="1"/>
</dbReference>
<comment type="caution">
    <text evidence="3">The sequence shown here is derived from an EMBL/GenBank/DDBJ whole genome shotgun (WGS) entry which is preliminary data.</text>
</comment>
<dbReference type="InterPro" id="IPR027587">
    <property type="entry name" value="TrbK"/>
</dbReference>
<dbReference type="RefSeq" id="WP_100161666.1">
    <property type="nucleotide sequence ID" value="NZ_PGTB01000012.1"/>
</dbReference>
<reference evidence="3 4" key="1">
    <citation type="journal article" date="2018" name="Int. J. Syst. Evol. Microbiol.">
        <title>Pseudooceanicola lipolyticus sp. nov., a marine alphaproteobacterium, reclassification of Oceanicola flagellatus as Pseudooceanicola flagellatus comb. nov. and emended description of the genus Pseudooceanicola.</title>
        <authorList>
            <person name="Huang M.-M."/>
            <person name="Guo L.-L."/>
            <person name="Wu Y.-H."/>
            <person name="Lai Q.-L."/>
            <person name="Shao Z.-Z."/>
            <person name="Wang C.-S."/>
            <person name="Wu M."/>
            <person name="Xu X.-W."/>
        </authorList>
    </citation>
    <scope>NUCLEOTIDE SEQUENCE [LARGE SCALE GENOMIC DNA]</scope>
    <source>
        <strain evidence="3 4">157</strain>
    </source>
</reference>
<keyword evidence="2" id="KW-0472">Membrane</keyword>
<organism evidence="3 4">
    <name type="scientific">Pseudooceanicola lipolyticus</name>
    <dbReference type="NCBI Taxonomy" id="2029104"/>
    <lineage>
        <taxon>Bacteria</taxon>
        <taxon>Pseudomonadati</taxon>
        <taxon>Pseudomonadota</taxon>
        <taxon>Alphaproteobacteria</taxon>
        <taxon>Rhodobacterales</taxon>
        <taxon>Paracoccaceae</taxon>
        <taxon>Pseudooceanicola</taxon>
    </lineage>
</organism>
<dbReference type="AlphaFoldDB" id="A0A2M8J4A4"/>
<protein>
    <submittedName>
        <fullName evidence="3">Conjugal transfer protein TrbK</fullName>
    </submittedName>
</protein>
<dbReference type="OrthoDB" id="9815800at2"/>
<feature type="region of interest" description="Disordered" evidence="1">
    <location>
        <begin position="29"/>
        <end position="50"/>
    </location>
</feature>
<proteinExistence type="predicted"/>
<dbReference type="EMBL" id="PGTB01000012">
    <property type="protein sequence ID" value="PJE37612.1"/>
    <property type="molecule type" value="Genomic_DNA"/>
</dbReference>
<sequence>MESRVLTRIAAIVFIAFAVTATVIEMTRQEGEPSQARPASVPHPPVDSLRAGQRRCQQMGEAAANDPVCLQVWSETRDRFLGRTPDTAAPRRTEER</sequence>
<dbReference type="Pfam" id="PF20084">
    <property type="entry name" value="TrbK"/>
    <property type="match status" value="1"/>
</dbReference>
<keyword evidence="2" id="KW-0812">Transmembrane</keyword>
<evidence type="ECO:0000313" key="3">
    <source>
        <dbReference type="EMBL" id="PJE37612.1"/>
    </source>
</evidence>
<keyword evidence="2" id="KW-1133">Transmembrane helix</keyword>
<gene>
    <name evidence="3" type="ORF">CVM52_06345</name>
</gene>
<evidence type="ECO:0000256" key="1">
    <source>
        <dbReference type="SAM" id="MobiDB-lite"/>
    </source>
</evidence>
<keyword evidence="4" id="KW-1185">Reference proteome</keyword>